<keyword evidence="15 22" id="KW-1133">Transmembrane helix</keyword>
<dbReference type="FunFam" id="3.30.200.20:FF:000432">
    <property type="entry name" value="LRR receptor-like serine/threonine-protein kinase EFR"/>
    <property type="match status" value="1"/>
</dbReference>
<accession>A0AAD4S932</accession>
<dbReference type="PROSITE" id="PS00108">
    <property type="entry name" value="PROTEIN_KINASE_ST"/>
    <property type="match status" value="1"/>
</dbReference>
<evidence type="ECO:0000256" key="6">
    <source>
        <dbReference type="ARBA" id="ARBA00022553"/>
    </source>
</evidence>
<evidence type="ECO:0000256" key="10">
    <source>
        <dbReference type="ARBA" id="ARBA00022729"/>
    </source>
</evidence>
<dbReference type="SUPFAM" id="SSF52058">
    <property type="entry name" value="L domain-like"/>
    <property type="match status" value="2"/>
</dbReference>
<reference evidence="24" key="1">
    <citation type="submission" date="2022-04" db="EMBL/GenBank/DDBJ databases">
        <title>A functionally conserved STORR gene fusion in Papaver species that diverged 16.8 million years ago.</title>
        <authorList>
            <person name="Catania T."/>
        </authorList>
    </citation>
    <scope>NUCLEOTIDE SEQUENCE</scope>
    <source>
        <strain evidence="24">S-188037</strain>
    </source>
</reference>
<evidence type="ECO:0000256" key="21">
    <source>
        <dbReference type="PROSITE-ProRule" id="PRU10141"/>
    </source>
</evidence>
<keyword evidence="12 21" id="KW-0547">Nucleotide-binding</keyword>
<dbReference type="GO" id="GO:0004674">
    <property type="term" value="F:protein serine/threonine kinase activity"/>
    <property type="evidence" value="ECO:0007669"/>
    <property type="project" value="UniProtKB-KW"/>
</dbReference>
<evidence type="ECO:0000256" key="11">
    <source>
        <dbReference type="ARBA" id="ARBA00022737"/>
    </source>
</evidence>
<evidence type="ECO:0000259" key="23">
    <source>
        <dbReference type="PROSITE" id="PS50011"/>
    </source>
</evidence>
<evidence type="ECO:0000256" key="12">
    <source>
        <dbReference type="ARBA" id="ARBA00022741"/>
    </source>
</evidence>
<dbReference type="PROSITE" id="PS50011">
    <property type="entry name" value="PROTEIN_KINASE_DOM"/>
    <property type="match status" value="1"/>
</dbReference>
<feature type="binding site" evidence="21">
    <location>
        <position position="760"/>
    </location>
    <ligand>
        <name>ATP</name>
        <dbReference type="ChEBI" id="CHEBI:30616"/>
    </ligand>
</feature>
<proteinExistence type="inferred from homology"/>
<evidence type="ECO:0000313" key="25">
    <source>
        <dbReference type="Proteomes" id="UP001202328"/>
    </source>
</evidence>
<dbReference type="PANTHER" id="PTHR27008">
    <property type="entry name" value="OS04G0122200 PROTEIN"/>
    <property type="match status" value="1"/>
</dbReference>
<dbReference type="Gene3D" id="3.30.200.20">
    <property type="entry name" value="Phosphorylase Kinase, domain 1"/>
    <property type="match status" value="1"/>
</dbReference>
<dbReference type="SMART" id="SM00369">
    <property type="entry name" value="LRR_TYP"/>
    <property type="match status" value="7"/>
</dbReference>
<evidence type="ECO:0000256" key="22">
    <source>
        <dbReference type="SAM" id="Phobius"/>
    </source>
</evidence>
<evidence type="ECO:0000256" key="18">
    <source>
        <dbReference type="ARBA" id="ARBA00023180"/>
    </source>
</evidence>
<name>A0AAD4S932_9MAGN</name>
<dbReference type="SMART" id="SM00220">
    <property type="entry name" value="S_TKc"/>
    <property type="match status" value="1"/>
</dbReference>
<evidence type="ECO:0000256" key="14">
    <source>
        <dbReference type="ARBA" id="ARBA00022840"/>
    </source>
</evidence>
<evidence type="ECO:0000256" key="7">
    <source>
        <dbReference type="ARBA" id="ARBA00022614"/>
    </source>
</evidence>
<evidence type="ECO:0000256" key="17">
    <source>
        <dbReference type="ARBA" id="ARBA00023170"/>
    </source>
</evidence>
<dbReference type="GO" id="GO:0005524">
    <property type="term" value="F:ATP binding"/>
    <property type="evidence" value="ECO:0007669"/>
    <property type="project" value="UniProtKB-UniRule"/>
</dbReference>
<comment type="similarity">
    <text evidence="2">Belongs to the protein kinase superfamily. Ser/Thr protein kinase family.</text>
</comment>
<dbReference type="InterPro" id="IPR001611">
    <property type="entry name" value="Leu-rich_rpt"/>
</dbReference>
<dbReference type="Pfam" id="PF07714">
    <property type="entry name" value="PK_Tyr_Ser-Thr"/>
    <property type="match status" value="1"/>
</dbReference>
<keyword evidence="8" id="KW-0808">Transferase</keyword>
<dbReference type="Gene3D" id="1.10.510.10">
    <property type="entry name" value="Transferase(Phosphotransferase) domain 1"/>
    <property type="match status" value="1"/>
</dbReference>
<evidence type="ECO:0000256" key="9">
    <source>
        <dbReference type="ARBA" id="ARBA00022692"/>
    </source>
</evidence>
<keyword evidence="5" id="KW-0723">Serine/threonine-protein kinase</keyword>
<dbReference type="EMBL" id="JAJJMB010012606">
    <property type="protein sequence ID" value="KAI3875393.1"/>
    <property type="molecule type" value="Genomic_DNA"/>
</dbReference>
<keyword evidence="6" id="KW-0597">Phosphoprotein</keyword>
<dbReference type="AlphaFoldDB" id="A0AAD4S932"/>
<keyword evidence="14 21" id="KW-0067">ATP-binding</keyword>
<feature type="transmembrane region" description="Helical" evidence="22">
    <location>
        <begin position="12"/>
        <end position="32"/>
    </location>
</feature>
<dbReference type="InterPro" id="IPR000719">
    <property type="entry name" value="Prot_kinase_dom"/>
</dbReference>
<evidence type="ECO:0000313" key="24">
    <source>
        <dbReference type="EMBL" id="KAI3875393.1"/>
    </source>
</evidence>
<organism evidence="24 25">
    <name type="scientific">Papaver atlanticum</name>
    <dbReference type="NCBI Taxonomy" id="357466"/>
    <lineage>
        <taxon>Eukaryota</taxon>
        <taxon>Viridiplantae</taxon>
        <taxon>Streptophyta</taxon>
        <taxon>Embryophyta</taxon>
        <taxon>Tracheophyta</taxon>
        <taxon>Spermatophyta</taxon>
        <taxon>Magnoliopsida</taxon>
        <taxon>Ranunculales</taxon>
        <taxon>Papaveraceae</taxon>
        <taxon>Papaveroideae</taxon>
        <taxon>Papaver</taxon>
    </lineage>
</organism>
<feature type="transmembrane region" description="Helical" evidence="22">
    <location>
        <begin position="672"/>
        <end position="695"/>
    </location>
</feature>
<dbReference type="InterPro" id="IPR011009">
    <property type="entry name" value="Kinase-like_dom_sf"/>
</dbReference>
<dbReference type="InterPro" id="IPR051809">
    <property type="entry name" value="Plant_receptor-like_S/T_kinase"/>
</dbReference>
<dbReference type="EC" id="2.7.11.1" evidence="3"/>
<dbReference type="GO" id="GO:0005886">
    <property type="term" value="C:plasma membrane"/>
    <property type="evidence" value="ECO:0007669"/>
    <property type="project" value="UniProtKB-SubCell"/>
</dbReference>
<comment type="catalytic activity">
    <reaction evidence="19">
        <text>L-threonyl-[protein] + ATP = O-phospho-L-threonyl-[protein] + ADP + H(+)</text>
        <dbReference type="Rhea" id="RHEA:46608"/>
        <dbReference type="Rhea" id="RHEA-COMP:11060"/>
        <dbReference type="Rhea" id="RHEA-COMP:11605"/>
        <dbReference type="ChEBI" id="CHEBI:15378"/>
        <dbReference type="ChEBI" id="CHEBI:30013"/>
        <dbReference type="ChEBI" id="CHEBI:30616"/>
        <dbReference type="ChEBI" id="CHEBI:61977"/>
        <dbReference type="ChEBI" id="CHEBI:456216"/>
        <dbReference type="EC" id="2.7.11.1"/>
    </reaction>
</comment>
<keyword evidence="4" id="KW-1003">Cell membrane</keyword>
<protein>
    <recommendedName>
        <fullName evidence="3">non-specific serine/threonine protein kinase</fullName>
        <ecNumber evidence="3">2.7.11.1</ecNumber>
    </recommendedName>
</protein>
<sequence length="1062" mass="116835">MKLLPHHLNVNFISVVLLLCNLISISHMSGYVNSLAGAGDRKSDDRLALIAFRNEITEDPLGSLSSWNNNNNSHHFCKWKGVTCSLLHRNRVTGLDLNSRGLVGSISPYIGNLSFLKVLFLYNNSLSGEVPQQIGRLFRLKRLGLSHNFLEGEIPADISGCSNLRNLNISHNKLVGSIPNELSNFHNLVQLEFSNNYLAGEIPTSFGNLSSSLIILDFSYNNLEGSIPSTLSQLTTLKILRLDSNRFSGTVPSSIYNISSLQIISLMDNQLHGSIPFNIGFTLSNLTVFAISKNNFTGTIPSSFSNMSRLESLLLAINNFVGSVPYNLGDIKSLRFLVLAANKLGKGQTNDLRFIDSLVNCTNLKLLLAGDNNLGGVLPNSVANLTTNLDRLVLENNKIYGSVPSGIQNIVGLIDLGLGNNLLTGSIPPGIGNLQTLGILRLHTNKLSGPIPSSFGKLTRLIQLFLYDNHLTGSIPSSLGNCKSLLSLDLHSNRLSGSIPKQVFQLTSLSELLSLAKNSFTGRVPVEVGNLKNLGVFELAENKLSGEIPSTIGQCLSLISLSLQHNFFQGNLPPAITFLKGLETLNLSHNNFSGIIPKGLEILTTLNLLDLSYNNLTGEMPKDGVFENISALSIEGNNNLCCGIPDLKLQNCSMPQNPATKRKQRKSKALKVIITIIIVVVLSLTLIVFSASLYWRKKSKTILLSMSLDVGIWFKGISYNELLKATNGFNNSTNLLGVGSFSSVYKGILQQDESKPVAVKVLHLQQRGATKSFLAECDALRKVRHRNLLKIVTCCSSTDFQGNPFKALVFEFMDNGSLEDWLHPTVSNTNNDDQLHVKNLNLERRLSIAVDVASALNYLHHDSQSPIVHCDVKPSNVLLDDDLTAHVGDFGLAKFLFNPSSNSRQLNELDASSIAIKGSIGYVSPEYGMGGDVSTQGDVYSYGILLLEMFTGKRPTDDMFRDGINIHLFSKMHELPERIEEIIDSRLLLELREYHIDAEITNYNMLRNERRNIARDTMRQILASIIQIGVKCSSELPSDRRRMNEVIVDIQAVKNQFLGVRL</sequence>
<comment type="caution">
    <text evidence="24">The sequence shown here is derived from an EMBL/GenBank/DDBJ whole genome shotgun (WGS) entry which is preliminary data.</text>
</comment>
<dbReference type="InterPro" id="IPR032675">
    <property type="entry name" value="LRR_dom_sf"/>
</dbReference>
<dbReference type="InterPro" id="IPR017441">
    <property type="entry name" value="Protein_kinase_ATP_BS"/>
</dbReference>
<dbReference type="Gene3D" id="3.80.10.10">
    <property type="entry name" value="Ribonuclease Inhibitor"/>
    <property type="match status" value="3"/>
</dbReference>
<keyword evidence="16 22" id="KW-0472">Membrane</keyword>
<dbReference type="Pfam" id="PF00560">
    <property type="entry name" value="LRR_1"/>
    <property type="match status" value="10"/>
</dbReference>
<dbReference type="PANTHER" id="PTHR27008:SF596">
    <property type="entry name" value="OS02G0215500 PROTEIN"/>
    <property type="match status" value="1"/>
</dbReference>
<dbReference type="SUPFAM" id="SSF56112">
    <property type="entry name" value="Protein kinase-like (PK-like)"/>
    <property type="match status" value="1"/>
</dbReference>
<dbReference type="FunFam" id="3.80.10.10:FF:000275">
    <property type="entry name" value="Leucine-rich repeat receptor-like protein kinase"/>
    <property type="match status" value="1"/>
</dbReference>
<dbReference type="FunFam" id="3.80.10.10:FF:000383">
    <property type="entry name" value="Leucine-rich repeat receptor protein kinase EMS1"/>
    <property type="match status" value="1"/>
</dbReference>
<evidence type="ECO:0000256" key="5">
    <source>
        <dbReference type="ARBA" id="ARBA00022527"/>
    </source>
</evidence>
<dbReference type="FunFam" id="3.80.10.10:FF:000288">
    <property type="entry name" value="LRR receptor-like serine/threonine-protein kinase EFR"/>
    <property type="match status" value="1"/>
</dbReference>
<keyword evidence="10" id="KW-0732">Signal</keyword>
<evidence type="ECO:0000256" key="8">
    <source>
        <dbReference type="ARBA" id="ARBA00022679"/>
    </source>
</evidence>
<evidence type="ECO:0000256" key="19">
    <source>
        <dbReference type="ARBA" id="ARBA00047899"/>
    </source>
</evidence>
<keyword evidence="18" id="KW-0325">Glycoprotein</keyword>
<dbReference type="InterPro" id="IPR008271">
    <property type="entry name" value="Ser/Thr_kinase_AS"/>
</dbReference>
<dbReference type="InterPro" id="IPR013210">
    <property type="entry name" value="LRR_N_plant-typ"/>
</dbReference>
<dbReference type="Pfam" id="PF08263">
    <property type="entry name" value="LRRNT_2"/>
    <property type="match status" value="1"/>
</dbReference>
<dbReference type="PROSITE" id="PS00107">
    <property type="entry name" value="PROTEIN_KINASE_ATP"/>
    <property type="match status" value="1"/>
</dbReference>
<keyword evidence="25" id="KW-1185">Reference proteome</keyword>
<keyword evidence="7" id="KW-0433">Leucine-rich repeat</keyword>
<dbReference type="InterPro" id="IPR001245">
    <property type="entry name" value="Ser-Thr/Tyr_kinase_cat_dom"/>
</dbReference>
<keyword evidence="13" id="KW-0418">Kinase</keyword>
<keyword evidence="17" id="KW-0675">Receptor</keyword>
<feature type="domain" description="Protein kinase" evidence="23">
    <location>
        <begin position="730"/>
        <end position="1058"/>
    </location>
</feature>
<evidence type="ECO:0000256" key="13">
    <source>
        <dbReference type="ARBA" id="ARBA00022777"/>
    </source>
</evidence>
<evidence type="ECO:0000256" key="20">
    <source>
        <dbReference type="ARBA" id="ARBA00048679"/>
    </source>
</evidence>
<comment type="subcellular location">
    <subcellularLocation>
        <location evidence="1">Cell membrane</location>
        <topology evidence="1">Single-pass type I membrane protein</topology>
    </subcellularLocation>
</comment>
<dbReference type="InterPro" id="IPR003591">
    <property type="entry name" value="Leu-rich_rpt_typical-subtyp"/>
</dbReference>
<evidence type="ECO:0000256" key="16">
    <source>
        <dbReference type="ARBA" id="ARBA00023136"/>
    </source>
</evidence>
<evidence type="ECO:0000256" key="3">
    <source>
        <dbReference type="ARBA" id="ARBA00012513"/>
    </source>
</evidence>
<keyword evidence="9 22" id="KW-0812">Transmembrane</keyword>
<gene>
    <name evidence="24" type="ORF">MKW98_000070</name>
</gene>
<evidence type="ECO:0000256" key="4">
    <source>
        <dbReference type="ARBA" id="ARBA00022475"/>
    </source>
</evidence>
<evidence type="ECO:0000256" key="1">
    <source>
        <dbReference type="ARBA" id="ARBA00004251"/>
    </source>
</evidence>
<evidence type="ECO:0000256" key="2">
    <source>
        <dbReference type="ARBA" id="ARBA00008684"/>
    </source>
</evidence>
<comment type="catalytic activity">
    <reaction evidence="20">
        <text>L-seryl-[protein] + ATP = O-phospho-L-seryl-[protein] + ADP + H(+)</text>
        <dbReference type="Rhea" id="RHEA:17989"/>
        <dbReference type="Rhea" id="RHEA-COMP:9863"/>
        <dbReference type="Rhea" id="RHEA-COMP:11604"/>
        <dbReference type="ChEBI" id="CHEBI:15378"/>
        <dbReference type="ChEBI" id="CHEBI:29999"/>
        <dbReference type="ChEBI" id="CHEBI:30616"/>
        <dbReference type="ChEBI" id="CHEBI:83421"/>
        <dbReference type="ChEBI" id="CHEBI:456216"/>
        <dbReference type="EC" id="2.7.11.1"/>
    </reaction>
</comment>
<dbReference type="FunFam" id="1.10.510.10:FF:000358">
    <property type="entry name" value="Putative leucine-rich repeat receptor-like serine/threonine-protein kinase"/>
    <property type="match status" value="1"/>
</dbReference>
<evidence type="ECO:0000256" key="15">
    <source>
        <dbReference type="ARBA" id="ARBA00022989"/>
    </source>
</evidence>
<dbReference type="Proteomes" id="UP001202328">
    <property type="component" value="Unassembled WGS sequence"/>
</dbReference>
<keyword evidence="11" id="KW-0677">Repeat</keyword>